<gene>
    <name evidence="2" type="ORF">RKE40_07680</name>
</gene>
<organism evidence="2 3">
    <name type="scientific">Bosea rubneri</name>
    <dbReference type="NCBI Taxonomy" id="3075434"/>
    <lineage>
        <taxon>Bacteria</taxon>
        <taxon>Pseudomonadati</taxon>
        <taxon>Pseudomonadota</taxon>
        <taxon>Alphaproteobacteria</taxon>
        <taxon>Hyphomicrobiales</taxon>
        <taxon>Boseaceae</taxon>
        <taxon>Bosea</taxon>
    </lineage>
</organism>
<evidence type="ECO:0000313" key="2">
    <source>
        <dbReference type="EMBL" id="MDU0339756.1"/>
    </source>
</evidence>
<evidence type="ECO:0000313" key="3">
    <source>
        <dbReference type="Proteomes" id="UP001254257"/>
    </source>
</evidence>
<keyword evidence="3" id="KW-1185">Reference proteome</keyword>
<reference evidence="2 3" key="1">
    <citation type="submission" date="2023-09" db="EMBL/GenBank/DDBJ databases">
        <title>Whole genome shotgun sequencing (WGS) of Bosea sp. ZW T0_25, isolated from stored onions (Allium cepa).</title>
        <authorList>
            <person name="Stoll D.A."/>
            <person name="Huch M."/>
        </authorList>
    </citation>
    <scope>NUCLEOTIDE SEQUENCE [LARGE SCALE GENOMIC DNA]</scope>
    <source>
        <strain evidence="2 3">ZW T0_25</strain>
    </source>
</reference>
<dbReference type="RefSeq" id="WP_316017644.1">
    <property type="nucleotide sequence ID" value="NZ_JAWDID010000008.1"/>
</dbReference>
<accession>A0ABU3S4U8</accession>
<comment type="caution">
    <text evidence="2">The sequence shown here is derived from an EMBL/GenBank/DDBJ whole genome shotgun (WGS) entry which is preliminary data.</text>
</comment>
<dbReference type="Proteomes" id="UP001254257">
    <property type="component" value="Unassembled WGS sequence"/>
</dbReference>
<name>A0ABU3S4U8_9HYPH</name>
<sequence length="70" mass="7792">MEKLRHAAQQAKARKALDRKRKAETEPARPESRSPGEGMQPIESDREAPSGALDHAGQLPAMQRSKFARQ</sequence>
<evidence type="ECO:0000256" key="1">
    <source>
        <dbReference type="SAM" id="MobiDB-lite"/>
    </source>
</evidence>
<feature type="compositionally biased region" description="Basic and acidic residues" evidence="1">
    <location>
        <begin position="21"/>
        <end position="34"/>
    </location>
</feature>
<protein>
    <submittedName>
        <fullName evidence="2">Uncharacterized protein</fullName>
    </submittedName>
</protein>
<proteinExistence type="predicted"/>
<feature type="region of interest" description="Disordered" evidence="1">
    <location>
        <begin position="1"/>
        <end position="70"/>
    </location>
</feature>
<dbReference type="EMBL" id="JAWDID010000008">
    <property type="protein sequence ID" value="MDU0339756.1"/>
    <property type="molecule type" value="Genomic_DNA"/>
</dbReference>